<keyword evidence="2" id="KW-0597">Phosphoprotein</keyword>
<dbReference type="EMBL" id="JAECZC010000004">
    <property type="protein sequence ID" value="MBH8561405.1"/>
    <property type="molecule type" value="Genomic_DNA"/>
</dbReference>
<dbReference type="InterPro" id="IPR001031">
    <property type="entry name" value="Thioesterase"/>
</dbReference>
<accession>A0A8J7HN26</accession>
<keyword evidence="1" id="KW-0596">Phosphopantetheine</keyword>
<dbReference type="InterPro" id="IPR018201">
    <property type="entry name" value="Ketoacyl_synth_AS"/>
</dbReference>
<dbReference type="InterPro" id="IPR032821">
    <property type="entry name" value="PKS_assoc"/>
</dbReference>
<reference evidence="7 8" key="1">
    <citation type="journal article" date="2021" name="Int. J. Syst. Evol. Microbiol.">
        <title>Amazonocrinis nigriterrae gen. nov., sp. nov., Atlanticothrix silvestris gen. nov., sp. nov. and Dendronalium phyllosphericum gen. nov., sp. nov., nostocacean cyanobacteria from Brazilian environments.</title>
        <authorList>
            <person name="Alvarenga D.O."/>
            <person name="Andreote A.P.D."/>
            <person name="Branco L.H.Z."/>
            <person name="Delbaje E."/>
            <person name="Cruz R.B."/>
            <person name="Varani A.M."/>
            <person name="Fiore M.F."/>
        </authorList>
    </citation>
    <scope>NUCLEOTIDE SEQUENCE [LARGE SCALE GENOMIC DNA]</scope>
    <source>
        <strain evidence="7 8">CENA67</strain>
    </source>
</reference>
<feature type="compositionally biased region" description="Polar residues" evidence="4">
    <location>
        <begin position="634"/>
        <end position="648"/>
    </location>
</feature>
<dbReference type="GO" id="GO:0071770">
    <property type="term" value="P:DIM/DIP cell wall layer assembly"/>
    <property type="evidence" value="ECO:0007669"/>
    <property type="project" value="TreeGrafter"/>
</dbReference>
<dbReference type="SUPFAM" id="SSF53474">
    <property type="entry name" value="alpha/beta-Hydrolases"/>
    <property type="match status" value="1"/>
</dbReference>
<dbReference type="InterPro" id="IPR020802">
    <property type="entry name" value="TesA-like"/>
</dbReference>
<dbReference type="GO" id="GO:0005886">
    <property type="term" value="C:plasma membrane"/>
    <property type="evidence" value="ECO:0007669"/>
    <property type="project" value="TreeGrafter"/>
</dbReference>
<evidence type="ECO:0000256" key="1">
    <source>
        <dbReference type="ARBA" id="ARBA00022450"/>
    </source>
</evidence>
<dbReference type="SUPFAM" id="SSF53901">
    <property type="entry name" value="Thiolase-like"/>
    <property type="match status" value="1"/>
</dbReference>
<dbReference type="GO" id="GO:0005737">
    <property type="term" value="C:cytoplasm"/>
    <property type="evidence" value="ECO:0007669"/>
    <property type="project" value="TreeGrafter"/>
</dbReference>
<dbReference type="GO" id="GO:0031177">
    <property type="term" value="F:phosphopantetheine binding"/>
    <property type="evidence" value="ECO:0007669"/>
    <property type="project" value="InterPro"/>
</dbReference>
<dbReference type="GO" id="GO:0004312">
    <property type="term" value="F:fatty acid synthase activity"/>
    <property type="evidence" value="ECO:0007669"/>
    <property type="project" value="TreeGrafter"/>
</dbReference>
<dbReference type="Pfam" id="PF16197">
    <property type="entry name" value="KAsynt_C_assoc"/>
    <property type="match status" value="1"/>
</dbReference>
<evidence type="ECO:0000256" key="4">
    <source>
        <dbReference type="SAM" id="MobiDB-lite"/>
    </source>
</evidence>
<dbReference type="PROSITE" id="PS00606">
    <property type="entry name" value="KS3_1"/>
    <property type="match status" value="1"/>
</dbReference>
<dbReference type="InterPro" id="IPR020806">
    <property type="entry name" value="PKS_PP-bd"/>
</dbReference>
<name>A0A8J7HN26_9NOST</name>
<feature type="domain" description="Carrier" evidence="5">
    <location>
        <begin position="671"/>
        <end position="745"/>
    </location>
</feature>
<evidence type="ECO:0000256" key="3">
    <source>
        <dbReference type="ARBA" id="ARBA00022679"/>
    </source>
</evidence>
<dbReference type="InterPro" id="IPR014030">
    <property type="entry name" value="Ketoacyl_synth_N"/>
</dbReference>
<feature type="region of interest" description="Disordered" evidence="4">
    <location>
        <begin position="634"/>
        <end position="660"/>
    </location>
</feature>
<dbReference type="GO" id="GO:0004315">
    <property type="term" value="F:3-oxoacyl-[acyl-carrier-protein] synthase activity"/>
    <property type="evidence" value="ECO:0007669"/>
    <property type="project" value="InterPro"/>
</dbReference>
<dbReference type="InterPro" id="IPR029058">
    <property type="entry name" value="AB_hydrolase_fold"/>
</dbReference>
<dbReference type="CDD" id="cd00833">
    <property type="entry name" value="PKS"/>
    <property type="match status" value="1"/>
</dbReference>
<dbReference type="InterPro" id="IPR014031">
    <property type="entry name" value="Ketoacyl_synth_C"/>
</dbReference>
<dbReference type="GO" id="GO:0006633">
    <property type="term" value="P:fatty acid biosynthetic process"/>
    <property type="evidence" value="ECO:0007669"/>
    <property type="project" value="InterPro"/>
</dbReference>
<dbReference type="Gene3D" id="3.40.47.10">
    <property type="match status" value="1"/>
</dbReference>
<evidence type="ECO:0000259" key="6">
    <source>
        <dbReference type="PROSITE" id="PS52004"/>
    </source>
</evidence>
<keyword evidence="3" id="KW-0808">Transferase</keyword>
<gene>
    <name evidence="7" type="ORF">I8748_04295</name>
</gene>
<sequence length="1034" mass="113837">MTENREQGRWQKGQKEPIAIIGIGCRLPGGANSPEEFWKLLQDGVDTITEVPAERWNLDLFYDSDPAEPGKMYTRWGGFIEQIDYFDAKFFGISRQEAARMDPQHRLLLEVVWEALEDAGQPPESLASTKTGVFMGICSSDYGQIQASSLNSDLINAYSAIGIVSSMVTNRLCYHFDFNGPSIPVDTACSSSLVAVHLACSSLWNGECTLALAGGVNAIFRPEISVALSKAFLLSADGRCKTFDAEADGFVRSEGAGVVVLKPLSSALADGDPIYAVIRASAISQDGHKDSIAASKGEAQERVMREAYRQAGISSHEVQYIEAQGTGTVVGDVTEANAVGSVVGINRLPEDQCLIGSVKSNIGHLEAAAGVAGLIKTALALKHGYIPQNLHLKTPNPKINFEQLRLRVPQTLEPWPNHGQKSRLAGVNSFGVGGTNVHVILEGAETFGVSSKEALADNQQEDEASADQLQLFLLSARSLEALSAFALAYLKFLTTEGANASISLSDICYTVSLRRSHHHHRLAAIASSKEELAKLLRSFVDSAESQIKVLCSPTLEKNERSLILQSLGQRYIQGESIDWNVLYPKPGRFVRLPSYPWQRQRYWQESEASRQTRLGQLRSSQVSELLPVAQLELTSESENKTTGNNSVQIPDVQDKHTKQNLNHRTAGELYSRVITYIQQQVAITLDLNVSQLDLKMPLQDLGFSSLMALELKNQVKTDWDVDIPLVKLIERPSVVELAKFVSDRLSGIVANSTLPSCIVPLQLEGTNPPFFCLPPLAGVSFPYYELACLLGKKRPFYALHSLGIDKSERPLTRIEDIARYNIEAIRLVQRQGPYYIGGWSLGAIVAFEMARQLHQQGQQVAKVILIDTAPPTANKITNFWVSCNFFLTSAMPNIWPYIYDYFALSFVNNQQLRKKLGKRGVVPGVEKLSGLVASLSKLLNLRQLAALRVVQVILTNSQATIDYTPSTYPGKVSLFRTSRPPYATLNLPDETWNWGDLTSGQVEVHHIPGSHFSILRPPHVQVLAEKLKACLDQE</sequence>
<dbReference type="InterPro" id="IPR050091">
    <property type="entry name" value="PKS_NRPS_Biosynth_Enz"/>
</dbReference>
<dbReference type="InterPro" id="IPR020841">
    <property type="entry name" value="PKS_Beta-ketoAc_synthase_dom"/>
</dbReference>
<dbReference type="Proteomes" id="UP000632766">
    <property type="component" value="Unassembled WGS sequence"/>
</dbReference>
<dbReference type="PANTHER" id="PTHR43775">
    <property type="entry name" value="FATTY ACID SYNTHASE"/>
    <property type="match status" value="1"/>
</dbReference>
<evidence type="ECO:0000313" key="8">
    <source>
        <dbReference type="Proteomes" id="UP000632766"/>
    </source>
</evidence>
<dbReference type="PROSITE" id="PS52004">
    <property type="entry name" value="KS3_2"/>
    <property type="match status" value="1"/>
</dbReference>
<dbReference type="PANTHER" id="PTHR43775:SF37">
    <property type="entry name" value="SI:DKEY-61P9.11"/>
    <property type="match status" value="1"/>
</dbReference>
<dbReference type="Pfam" id="PF00975">
    <property type="entry name" value="Thioesterase"/>
    <property type="match status" value="1"/>
</dbReference>
<protein>
    <recommendedName>
        <fullName evidence="9">Carrier domain-containing protein</fullName>
    </recommendedName>
</protein>
<organism evidence="7 8">
    <name type="scientific">Amazonocrinis nigriterrae CENA67</name>
    <dbReference type="NCBI Taxonomy" id="2794033"/>
    <lineage>
        <taxon>Bacteria</taxon>
        <taxon>Bacillati</taxon>
        <taxon>Cyanobacteriota</taxon>
        <taxon>Cyanophyceae</taxon>
        <taxon>Nostocales</taxon>
        <taxon>Nostocaceae</taxon>
        <taxon>Amazonocrinis</taxon>
        <taxon>Amazonocrinis nigriterrae</taxon>
    </lineage>
</organism>
<dbReference type="SMART" id="SM00823">
    <property type="entry name" value="PKS_PP"/>
    <property type="match status" value="1"/>
</dbReference>
<evidence type="ECO:0000256" key="2">
    <source>
        <dbReference type="ARBA" id="ARBA00022553"/>
    </source>
</evidence>
<keyword evidence="8" id="KW-1185">Reference proteome</keyword>
<dbReference type="Pfam" id="PF02801">
    <property type="entry name" value="Ketoacyl-synt_C"/>
    <property type="match status" value="1"/>
</dbReference>
<evidence type="ECO:0000259" key="5">
    <source>
        <dbReference type="PROSITE" id="PS50075"/>
    </source>
</evidence>
<evidence type="ECO:0000313" key="7">
    <source>
        <dbReference type="EMBL" id="MBH8561405.1"/>
    </source>
</evidence>
<dbReference type="SMART" id="SM00825">
    <property type="entry name" value="PKS_KS"/>
    <property type="match status" value="1"/>
</dbReference>
<dbReference type="InterPro" id="IPR009081">
    <property type="entry name" value="PP-bd_ACP"/>
</dbReference>
<dbReference type="AlphaFoldDB" id="A0A8J7HN26"/>
<dbReference type="Gene3D" id="3.30.70.3290">
    <property type="match status" value="1"/>
</dbReference>
<dbReference type="PROSITE" id="PS50075">
    <property type="entry name" value="CARRIER"/>
    <property type="match status" value="1"/>
</dbReference>
<dbReference type="RefSeq" id="WP_198123422.1">
    <property type="nucleotide sequence ID" value="NZ_JAECZC010000004.1"/>
</dbReference>
<dbReference type="Gene3D" id="3.40.50.1820">
    <property type="entry name" value="alpha/beta hydrolase"/>
    <property type="match status" value="1"/>
</dbReference>
<dbReference type="InterPro" id="IPR036736">
    <property type="entry name" value="ACP-like_sf"/>
</dbReference>
<dbReference type="SMART" id="SM00824">
    <property type="entry name" value="PKS_TE"/>
    <property type="match status" value="1"/>
</dbReference>
<dbReference type="InterPro" id="IPR016039">
    <property type="entry name" value="Thiolase-like"/>
</dbReference>
<dbReference type="SUPFAM" id="SSF47336">
    <property type="entry name" value="ACP-like"/>
    <property type="match status" value="1"/>
</dbReference>
<proteinExistence type="predicted"/>
<dbReference type="Pfam" id="PF00109">
    <property type="entry name" value="ketoacyl-synt"/>
    <property type="match status" value="1"/>
</dbReference>
<dbReference type="Pfam" id="PF00550">
    <property type="entry name" value="PP-binding"/>
    <property type="match status" value="1"/>
</dbReference>
<feature type="domain" description="Ketosynthase family 3 (KS3)" evidence="6">
    <location>
        <begin position="15"/>
        <end position="443"/>
    </location>
</feature>
<dbReference type="Gene3D" id="1.10.1200.10">
    <property type="entry name" value="ACP-like"/>
    <property type="match status" value="1"/>
</dbReference>
<evidence type="ECO:0008006" key="9">
    <source>
        <dbReference type="Google" id="ProtNLM"/>
    </source>
</evidence>
<dbReference type="FunFam" id="3.40.47.10:FF:000019">
    <property type="entry name" value="Polyketide synthase type I"/>
    <property type="match status" value="1"/>
</dbReference>
<comment type="caution">
    <text evidence="7">The sequence shown here is derived from an EMBL/GenBank/DDBJ whole genome shotgun (WGS) entry which is preliminary data.</text>
</comment>